<sequence length="662" mass="72248">MFPGITGRAAVSVLLACLTWNACAAADAPTPGTDFLVRADPPVPRPSSRPCSVELVRMTTNGVGKGNFDYSSQSCGNGPWAKVVLEMDFVLTDDQEEQGLALPLNLWLSGVNLYSGNVALAGNHVQMQPCFELYCGHTERDVTDYLPLLAYRNGAPALESNWVIGVGQEAYVPAPYFAGIATLKFYPATAAEPASAVPDAIFPLGAAGFRTGNYYAVGALADLRGTSDRLAANFNVSGQQTLPRNIERAYLDVIVRPSTYHYVPTTGSTQGHVEPHDAWYSCLPAPLAVVFPRLLLDAKHNFAAHCIGGAFREAQVSIDQQPAGVVPLYPAYPSLSERDAKLWRPATQPQELLNLPHRVDLSPFAALLSNGAPHTVSVRIASNSVPGLTNNPVAGAWASATLLVYQDRRVQQVTGMLTRNDLAGQPAVPKQRSTVTRDRQGNLSGSVATTLSRHFVIDGYVNGSRGRIRHRVERWVGFDNTQAFSVPAEPVAPLQRKVLQKSITLRSTETGKTRTYLNGVLADEHITNYGYPISSFYYLWRDPTVEREIRRLRQDVGLQLVHRANGNTVYSSVTQNLTGAELDTTTGLFPYRVFTKVNDRGGWQTFRFNDSVGSCYDAMLATRDGKLATWETGGNCTDGQNRLSWRSRPDGSPDSLGWLQYP</sequence>
<reference evidence="5" key="1">
    <citation type="submission" date="2016-10" db="EMBL/GenBank/DDBJ databases">
        <authorList>
            <person name="Varghese N."/>
            <person name="Submissions S."/>
        </authorList>
    </citation>
    <scope>NUCLEOTIDE SEQUENCE [LARGE SCALE GENOMIC DNA]</scope>
    <source>
        <strain evidence="5">UNC178MFTsu3.1</strain>
    </source>
</reference>
<evidence type="ECO:0000313" key="5">
    <source>
        <dbReference type="Proteomes" id="UP000199477"/>
    </source>
</evidence>
<dbReference type="Pfam" id="PF12222">
    <property type="entry name" value="PNGaseA"/>
    <property type="match status" value="1"/>
</dbReference>
<name>A0A1I2AHT0_9GAMM</name>
<gene>
    <name evidence="4" type="ORF">SAMN02799615_01037</name>
</gene>
<dbReference type="PANTHER" id="PTHR31104">
    <property type="entry name" value="PEPTIDE-N4-(N-ACETYL-BETA-GLUCOSAMINYL)ASPARAGINE AMIDASE A PROTEIN"/>
    <property type="match status" value="1"/>
</dbReference>
<organism evidence="4 5">
    <name type="scientific">Dyella marensis</name>
    <dbReference type="NCBI Taxonomy" id="500610"/>
    <lineage>
        <taxon>Bacteria</taxon>
        <taxon>Pseudomonadati</taxon>
        <taxon>Pseudomonadota</taxon>
        <taxon>Gammaproteobacteria</taxon>
        <taxon>Lysobacterales</taxon>
        <taxon>Rhodanobacteraceae</taxon>
        <taxon>Dyella</taxon>
    </lineage>
</organism>
<evidence type="ECO:0000256" key="1">
    <source>
        <dbReference type="SAM" id="MobiDB-lite"/>
    </source>
</evidence>
<dbReference type="EMBL" id="FONH01000002">
    <property type="protein sequence ID" value="SFE43466.1"/>
    <property type="molecule type" value="Genomic_DNA"/>
</dbReference>
<protein>
    <submittedName>
        <fullName evidence="4">Peptide N-acetyl-beta-D-glucosaminyl asparaginase amidase A</fullName>
    </submittedName>
</protein>
<dbReference type="InterPro" id="IPR021102">
    <property type="entry name" value="PNGase_A"/>
</dbReference>
<evidence type="ECO:0000256" key="2">
    <source>
        <dbReference type="SAM" id="SignalP"/>
    </source>
</evidence>
<feature type="chain" id="PRO_5011526576" evidence="2">
    <location>
        <begin position="25"/>
        <end position="662"/>
    </location>
</feature>
<feature type="region of interest" description="Disordered" evidence="1">
    <location>
        <begin position="641"/>
        <end position="662"/>
    </location>
</feature>
<accession>A0A1I2AHT0</accession>
<keyword evidence="5" id="KW-1185">Reference proteome</keyword>
<dbReference type="Proteomes" id="UP000199477">
    <property type="component" value="Unassembled WGS sequence"/>
</dbReference>
<evidence type="ECO:0000313" key="4">
    <source>
        <dbReference type="EMBL" id="SFE43466.1"/>
    </source>
</evidence>
<proteinExistence type="predicted"/>
<dbReference type="AlphaFoldDB" id="A0A1I2AHT0"/>
<keyword evidence="2" id="KW-0732">Signal</keyword>
<feature type="signal peptide" evidence="2">
    <location>
        <begin position="1"/>
        <end position="24"/>
    </location>
</feature>
<dbReference type="RefSeq" id="WP_026636403.1">
    <property type="nucleotide sequence ID" value="NZ_FONH01000002.1"/>
</dbReference>
<dbReference type="STRING" id="500610.SAMN02799615_01037"/>
<feature type="domain" description="Peptide N-acetyl-beta-D-glucosaminyl asparaginase amidase A N-terminal" evidence="3">
    <location>
        <begin position="307"/>
        <end position="421"/>
    </location>
</feature>
<dbReference type="InterPro" id="IPR056948">
    <property type="entry name" value="PNGaseA_N"/>
</dbReference>
<evidence type="ECO:0000259" key="3">
    <source>
        <dbReference type="Pfam" id="PF12222"/>
    </source>
</evidence>